<comment type="similarity">
    <text evidence="1">Belongs to the fasciclin-like AGP family.</text>
</comment>
<organism evidence="4 5">
    <name type="scientific">Ficus carica</name>
    <name type="common">Common fig</name>
    <dbReference type="NCBI Taxonomy" id="3494"/>
    <lineage>
        <taxon>Eukaryota</taxon>
        <taxon>Viridiplantae</taxon>
        <taxon>Streptophyta</taxon>
        <taxon>Embryophyta</taxon>
        <taxon>Tracheophyta</taxon>
        <taxon>Spermatophyta</taxon>
        <taxon>Magnoliopsida</taxon>
        <taxon>eudicotyledons</taxon>
        <taxon>Gunneridae</taxon>
        <taxon>Pentapetalae</taxon>
        <taxon>rosids</taxon>
        <taxon>fabids</taxon>
        <taxon>Rosales</taxon>
        <taxon>Moraceae</taxon>
        <taxon>Ficeae</taxon>
        <taxon>Ficus</taxon>
    </lineage>
</organism>
<name>A0AA88CXG9_FICCA</name>
<evidence type="ECO:0000313" key="4">
    <source>
        <dbReference type="EMBL" id="GMN33627.1"/>
    </source>
</evidence>
<dbReference type="SMART" id="SM00554">
    <property type="entry name" value="FAS1"/>
    <property type="match status" value="2"/>
</dbReference>
<dbReference type="AlphaFoldDB" id="A0AA88CXG9"/>
<dbReference type="Gramene" id="FCD_00026864-RA">
    <property type="protein sequence ID" value="FCD_00026864-RA:cds"/>
    <property type="gene ID" value="FCD_00026864"/>
</dbReference>
<dbReference type="InterPro" id="IPR052806">
    <property type="entry name" value="Fasciclin-like_AGP"/>
</dbReference>
<evidence type="ECO:0000259" key="3">
    <source>
        <dbReference type="SMART" id="SM00554"/>
    </source>
</evidence>
<evidence type="ECO:0000256" key="1">
    <source>
        <dbReference type="ARBA" id="ARBA00007843"/>
    </source>
</evidence>
<keyword evidence="2" id="KW-0732">Signal</keyword>
<dbReference type="Pfam" id="PF02469">
    <property type="entry name" value="Fasciclin"/>
    <property type="match status" value="1"/>
</dbReference>
<dbReference type="InterPro" id="IPR036378">
    <property type="entry name" value="FAS1_dom_sf"/>
</dbReference>
<dbReference type="Gene3D" id="2.30.180.10">
    <property type="entry name" value="FAS1 domain"/>
    <property type="match status" value="1"/>
</dbReference>
<dbReference type="InterPro" id="IPR000782">
    <property type="entry name" value="FAS1_domain"/>
</dbReference>
<feature type="signal peptide" evidence="2">
    <location>
        <begin position="1"/>
        <end position="25"/>
    </location>
</feature>
<evidence type="ECO:0000313" key="5">
    <source>
        <dbReference type="Proteomes" id="UP001187192"/>
    </source>
</evidence>
<dbReference type="SUPFAM" id="SSF82153">
    <property type="entry name" value="FAS1 domain"/>
    <property type="match status" value="1"/>
</dbReference>
<dbReference type="Proteomes" id="UP001187192">
    <property type="component" value="Unassembled WGS sequence"/>
</dbReference>
<keyword evidence="5" id="KW-1185">Reference proteome</keyword>
<dbReference type="PANTHER" id="PTHR33985">
    <property type="entry name" value="OS02G0491300 PROTEIN-RELATED"/>
    <property type="match status" value="1"/>
</dbReference>
<protein>
    <recommendedName>
        <fullName evidence="3">FAS1 domain-containing protein</fullName>
    </recommendedName>
</protein>
<dbReference type="PANTHER" id="PTHR33985:SF2">
    <property type="entry name" value="EXPRESSED PROTEIN"/>
    <property type="match status" value="1"/>
</dbReference>
<gene>
    <name evidence="4" type="ORF">TIFTF001_004262</name>
</gene>
<reference evidence="4" key="1">
    <citation type="submission" date="2023-07" db="EMBL/GenBank/DDBJ databases">
        <title>draft genome sequence of fig (Ficus carica).</title>
        <authorList>
            <person name="Takahashi T."/>
            <person name="Nishimura K."/>
        </authorList>
    </citation>
    <scope>NUCLEOTIDE SEQUENCE</scope>
</reference>
<sequence length="466" mass="50709">MAVTSSSSALLLFFIFLLRFSAATAIDGHDASLFDPDPVAVLPPLPSPVVQDGNLQLQNDHQSFLANIAVLPQILSQLGFHELAAAVPSLSDSSAAGWTGPSTLFAPSDASLLSCVSCSVQNLLSEHLVPGLFTADYLRKLAFGTKIETLSPGRCITVTSERFNENETAPSKVFIGGVEITQPDLFNNGLVVVHGLQGFIAPLSPFSCDVERMNSLSFPFNPDLHFLRHNHHRHHHHRGRDGYLKADNPFVAVQPTIMRLMLRDAMLRLRNNGFSILALAIKVKYQELVNLNNMTVFAIDDISIFTGSHSYISNVRFHIVPNILLSMADLEKLPMGTILPTLVRGQRLMVTTAGGGPISVPLRINYVRIKVPELMRNLKIIVHGLYLPFPHLNSVGGVLDEDVVEGSGGGEGRISDVPENDQMVSDRTAEGTCYPGLDEGGACVHREVTAMPPAKLTEEIEDHHGL</sequence>
<dbReference type="EMBL" id="BTGU01000004">
    <property type="protein sequence ID" value="GMN33627.1"/>
    <property type="molecule type" value="Genomic_DNA"/>
</dbReference>
<feature type="domain" description="FAS1" evidence="3">
    <location>
        <begin position="295"/>
        <end position="391"/>
    </location>
</feature>
<accession>A0AA88CXG9</accession>
<evidence type="ECO:0000256" key="2">
    <source>
        <dbReference type="SAM" id="SignalP"/>
    </source>
</evidence>
<proteinExistence type="inferred from homology"/>
<feature type="domain" description="FAS1" evidence="3">
    <location>
        <begin position="103"/>
        <end position="203"/>
    </location>
</feature>
<feature type="chain" id="PRO_5041658109" description="FAS1 domain-containing protein" evidence="2">
    <location>
        <begin position="26"/>
        <end position="466"/>
    </location>
</feature>
<comment type="caution">
    <text evidence="4">The sequence shown here is derived from an EMBL/GenBank/DDBJ whole genome shotgun (WGS) entry which is preliminary data.</text>
</comment>